<dbReference type="PANTHER" id="PTHR39441:SF1">
    <property type="entry name" value="DUF2252 DOMAIN-CONTAINING PROTEIN"/>
    <property type="match status" value="1"/>
</dbReference>
<sequence>MDVHRQRTDWRSWTAPEDAHAHGRALRDIADHAVHRDHAPTAGRPTITEYIRATSAGRVPSLIPLRVERMLASPFSFFRGAAGLMAHDLADDPTSGITAQLCGDAHAANVGLFGRKDGEIVIDFNDFDETAPGPWEWDVKRLATSLVLAGRVAGVSEKHCRSAVHDTVELYRRAAAALAAQPFLDSWYALADEKTLRRIGSHDLIDELQDAAAKARKNTSAKAAAKWTRRDGNGDWRFVADPPTLTPVSAEVADAVVAGLDEYTTTLPDSLAALIRRYTVYDVAFRVVGTGSVGLRNYLVLMRGNGDEPMILQVKQAIGSALAPYLGLAPSRHEGERVVRGSRLVQADTDVLLGWTSVQGRDYIVRQFRNRKGKIDPSALSHHDLDDYGRLAGALLARAHARSLDVRVLAGYCSDGESLDESLVRYAFSYADQTERDFEELGRAVRRGEVRVG</sequence>
<name>A0A9W6SPY3_9ACTN</name>
<dbReference type="Proteomes" id="UP001165079">
    <property type="component" value="Unassembled WGS sequence"/>
</dbReference>
<dbReference type="AlphaFoldDB" id="A0A9W6SPY3"/>
<dbReference type="EMBL" id="BSTX01000003">
    <property type="protein sequence ID" value="GLZ80071.1"/>
    <property type="molecule type" value="Genomic_DNA"/>
</dbReference>
<evidence type="ECO:0000313" key="2">
    <source>
        <dbReference type="Proteomes" id="UP001165079"/>
    </source>
</evidence>
<gene>
    <name evidence="1" type="ORF">Afil01_48780</name>
</gene>
<accession>A0A9W6SPY3</accession>
<dbReference type="Pfam" id="PF10009">
    <property type="entry name" value="DUF2252"/>
    <property type="match status" value="1"/>
</dbReference>
<organism evidence="1 2">
    <name type="scientific">Actinorhabdospora filicis</name>
    <dbReference type="NCBI Taxonomy" id="1785913"/>
    <lineage>
        <taxon>Bacteria</taxon>
        <taxon>Bacillati</taxon>
        <taxon>Actinomycetota</taxon>
        <taxon>Actinomycetes</taxon>
        <taxon>Micromonosporales</taxon>
        <taxon>Micromonosporaceae</taxon>
        <taxon>Actinorhabdospora</taxon>
    </lineage>
</organism>
<evidence type="ECO:0000313" key="1">
    <source>
        <dbReference type="EMBL" id="GLZ80071.1"/>
    </source>
</evidence>
<dbReference type="InterPro" id="IPR018721">
    <property type="entry name" value="DUF2252"/>
</dbReference>
<comment type="caution">
    <text evidence="1">The sequence shown here is derived from an EMBL/GenBank/DDBJ whole genome shotgun (WGS) entry which is preliminary data.</text>
</comment>
<proteinExistence type="predicted"/>
<protein>
    <recommendedName>
        <fullName evidence="3">DUF2252 domain-containing protein</fullName>
    </recommendedName>
</protein>
<evidence type="ECO:0008006" key="3">
    <source>
        <dbReference type="Google" id="ProtNLM"/>
    </source>
</evidence>
<keyword evidence="2" id="KW-1185">Reference proteome</keyword>
<reference evidence="1" key="1">
    <citation type="submission" date="2023-03" db="EMBL/GenBank/DDBJ databases">
        <title>Actinorhabdospora filicis NBRC 111898.</title>
        <authorList>
            <person name="Ichikawa N."/>
            <person name="Sato H."/>
            <person name="Tonouchi N."/>
        </authorList>
    </citation>
    <scope>NUCLEOTIDE SEQUENCE</scope>
    <source>
        <strain evidence="1">NBRC 111898</strain>
    </source>
</reference>
<dbReference type="PANTHER" id="PTHR39441">
    <property type="entry name" value="DUF2252 DOMAIN-CONTAINING PROTEIN"/>
    <property type="match status" value="1"/>
</dbReference>